<keyword evidence="1" id="KW-0812">Transmembrane</keyword>
<proteinExistence type="predicted"/>
<keyword evidence="3" id="KW-1185">Reference proteome</keyword>
<dbReference type="GO" id="GO:0016788">
    <property type="term" value="F:hydrolase activity, acting on ester bonds"/>
    <property type="evidence" value="ECO:0007669"/>
    <property type="project" value="UniProtKB-ARBA"/>
</dbReference>
<sequence length="337" mass="38197">MLKTIATYFFILFASILATCVLIESLLRYTAWLDQLNNPQPSYIPAYLYEQYQEVDKDGYVDLFGFRTTFATNNLIETLKQTDGCRVVVLGDSFVWGSGLSVQQSWPSQLQKLTPCTVFPFGKPGWSSYQYLNLYQTHLRELEFDYLIIGIVANDPHPLGKLDTLNFSPELYQRHSVKLINHNGQRQYLDSLTFDDYINSVLGGFAESSKSSQGSMDRPPIISWGYYNWRKRLYESDVYTAWENALVKTVESAKHPTCLLLTPTSNSADEIAIFDQIETTLANHGLNYLNMMPKLDALFESSIRPRDAWANPADGHPGTKQTALYAKGASELLLACD</sequence>
<name>A0A395JN76_9GAMM</name>
<dbReference type="OrthoDB" id="9786188at2"/>
<accession>A0A395JN76</accession>
<dbReference type="Gene3D" id="3.40.50.1110">
    <property type="entry name" value="SGNH hydrolase"/>
    <property type="match status" value="1"/>
</dbReference>
<keyword evidence="1" id="KW-1133">Transmembrane helix</keyword>
<protein>
    <recommendedName>
        <fullName evidence="4">GDSL-like lipase/acylhydrolase family protein</fullName>
    </recommendedName>
</protein>
<keyword evidence="1" id="KW-0472">Membrane</keyword>
<feature type="transmembrane region" description="Helical" evidence="1">
    <location>
        <begin position="6"/>
        <end position="27"/>
    </location>
</feature>
<dbReference type="SUPFAM" id="SSF52266">
    <property type="entry name" value="SGNH hydrolase"/>
    <property type="match status" value="1"/>
</dbReference>
<evidence type="ECO:0000313" key="3">
    <source>
        <dbReference type="Proteomes" id="UP000253083"/>
    </source>
</evidence>
<reference evidence="2 3" key="1">
    <citation type="submission" date="2018-06" db="EMBL/GenBank/DDBJ databases">
        <title>Genomic Encyclopedia of Type Strains, Phase IV (KMG-IV): sequencing the most valuable type-strain genomes for metagenomic binning, comparative biology and taxonomic classification.</title>
        <authorList>
            <person name="Goeker M."/>
        </authorList>
    </citation>
    <scope>NUCLEOTIDE SEQUENCE [LARGE SCALE GENOMIC DNA]</scope>
    <source>
        <strain evidence="2 3">DSM 24032</strain>
    </source>
</reference>
<evidence type="ECO:0008006" key="4">
    <source>
        <dbReference type="Google" id="ProtNLM"/>
    </source>
</evidence>
<evidence type="ECO:0000256" key="1">
    <source>
        <dbReference type="SAM" id="Phobius"/>
    </source>
</evidence>
<dbReference type="AlphaFoldDB" id="A0A395JN76"/>
<dbReference type="RefSeq" id="WP_113953859.1">
    <property type="nucleotide sequence ID" value="NZ_QNRT01000002.1"/>
</dbReference>
<organism evidence="2 3">
    <name type="scientific">Arenicella xantha</name>
    <dbReference type="NCBI Taxonomy" id="644221"/>
    <lineage>
        <taxon>Bacteria</taxon>
        <taxon>Pseudomonadati</taxon>
        <taxon>Pseudomonadota</taxon>
        <taxon>Gammaproteobacteria</taxon>
        <taxon>Arenicellales</taxon>
        <taxon>Arenicellaceae</taxon>
        <taxon>Arenicella</taxon>
    </lineage>
</organism>
<comment type="caution">
    <text evidence="2">The sequence shown here is derived from an EMBL/GenBank/DDBJ whole genome shotgun (WGS) entry which is preliminary data.</text>
</comment>
<dbReference type="InParanoid" id="A0A395JN76"/>
<dbReference type="Proteomes" id="UP000253083">
    <property type="component" value="Unassembled WGS sequence"/>
</dbReference>
<gene>
    <name evidence="2" type="ORF">DFR28_102477</name>
</gene>
<evidence type="ECO:0000313" key="2">
    <source>
        <dbReference type="EMBL" id="RBP51058.1"/>
    </source>
</evidence>
<dbReference type="EMBL" id="QNRT01000002">
    <property type="protein sequence ID" value="RBP51058.1"/>
    <property type="molecule type" value="Genomic_DNA"/>
</dbReference>
<dbReference type="InterPro" id="IPR036514">
    <property type="entry name" value="SGNH_hydro_sf"/>
</dbReference>